<organism evidence="1">
    <name type="scientific">Salmonella enterica</name>
    <name type="common">Salmonella choleraesuis</name>
    <dbReference type="NCBI Taxonomy" id="28901"/>
    <lineage>
        <taxon>Bacteria</taxon>
        <taxon>Pseudomonadati</taxon>
        <taxon>Pseudomonadota</taxon>
        <taxon>Gammaproteobacteria</taxon>
        <taxon>Enterobacterales</taxon>
        <taxon>Enterobacteriaceae</taxon>
        <taxon>Salmonella</taxon>
    </lineage>
</organism>
<dbReference type="EMBL" id="RTRY01000021">
    <property type="protein sequence ID" value="MJX48810.1"/>
    <property type="molecule type" value="Genomic_DNA"/>
</dbReference>
<accession>A0A3R0Q0K9</accession>
<comment type="caution">
    <text evidence="1">The sequence shown here is derived from an EMBL/GenBank/DDBJ whole genome shotgun (WGS) entry which is preliminary data.</text>
</comment>
<proteinExistence type="predicted"/>
<dbReference type="AlphaFoldDB" id="A0A3R0Q0K9"/>
<gene>
    <name evidence="1" type="ORF">DTA53_18555</name>
</gene>
<dbReference type="GO" id="GO:0003677">
    <property type="term" value="F:DNA binding"/>
    <property type="evidence" value="ECO:0007669"/>
    <property type="project" value="InterPro"/>
</dbReference>
<dbReference type="GO" id="GO:0004519">
    <property type="term" value="F:endonuclease activity"/>
    <property type="evidence" value="ECO:0007669"/>
    <property type="project" value="InterPro"/>
</dbReference>
<sequence>MALSPAQRHSQRIAMEQKLKRSQALETTESMHLLVKALETDVEHVRSLPTIADRIEFKRDVLLPRWVPTVEAYLESKQVYANPVFAWCVIWLFDVGELEQALEWADIAISQQQATPDQLRSNFPTFVADTMLAWAQESAGRGESIEPYFSRTFERVAGVWRLHEQVTAKWYKFAGLELLRNEDGQQTAAGVDDIETLEKADQLLAIAEKHYSKIGVRTARQTIAARIRRLENGA</sequence>
<name>A0A3R0Q0K9_SALER</name>
<dbReference type="Proteomes" id="UP000885264">
    <property type="component" value="Unassembled WGS sequence"/>
</dbReference>
<dbReference type="Pfam" id="PF05944">
    <property type="entry name" value="Phage_term_smal"/>
    <property type="match status" value="1"/>
</dbReference>
<reference evidence="1" key="1">
    <citation type="submission" date="2018-07" db="EMBL/GenBank/DDBJ databases">
        <authorList>
            <consortium name="GenomeTrakr network: Whole genome sequencing for foodborne pathogen traceback"/>
        </authorList>
    </citation>
    <scope>NUCLEOTIDE SEQUENCE [LARGE SCALE GENOMIC DNA]</scope>
    <source>
        <strain evidence="1">FDA00013282</strain>
    </source>
</reference>
<evidence type="ECO:0000313" key="1">
    <source>
        <dbReference type="EMBL" id="MJX48810.1"/>
    </source>
</evidence>
<protein>
    <submittedName>
        <fullName evidence="1">Terminase</fullName>
    </submittedName>
</protein>
<dbReference type="InterPro" id="IPR010270">
    <property type="entry name" value="Phage_P2_GpM"/>
</dbReference>